<dbReference type="AlphaFoldDB" id="A0A290MKA3"/>
<dbReference type="InterPro" id="IPR050623">
    <property type="entry name" value="Glucan_succinyl_AcylTrfase"/>
</dbReference>
<dbReference type="InterPro" id="IPR002656">
    <property type="entry name" value="Acyl_transf_3_dom"/>
</dbReference>
<organism evidence="3 4">
    <name type="scientific">Caulobacter vibrioides</name>
    <name type="common">Caulobacter crescentus</name>
    <dbReference type="NCBI Taxonomy" id="155892"/>
    <lineage>
        <taxon>Bacteria</taxon>
        <taxon>Pseudomonadati</taxon>
        <taxon>Pseudomonadota</taxon>
        <taxon>Alphaproteobacteria</taxon>
        <taxon>Caulobacterales</taxon>
        <taxon>Caulobacteraceae</taxon>
        <taxon>Caulobacter</taxon>
    </lineage>
</organism>
<keyword evidence="1" id="KW-0472">Membrane</keyword>
<feature type="transmembrane region" description="Helical" evidence="1">
    <location>
        <begin position="249"/>
        <end position="271"/>
    </location>
</feature>
<gene>
    <name evidence="3" type="ORF">CA606_08740</name>
</gene>
<reference evidence="4" key="1">
    <citation type="submission" date="2017-09" db="EMBL/GenBank/DDBJ databases">
        <title>Genome evolution observed in wild isolates of Caulobacter crescentus.</title>
        <authorList>
            <person name="Ely B."/>
            <person name="Wilson K."/>
            <person name="Scott D."/>
        </authorList>
    </citation>
    <scope>NUCLEOTIDE SEQUENCE [LARGE SCALE GENOMIC DNA]</scope>
    <source>
        <strain evidence="4">CB13b1a</strain>
    </source>
</reference>
<dbReference type="GO" id="GO:0016747">
    <property type="term" value="F:acyltransferase activity, transferring groups other than amino-acyl groups"/>
    <property type="evidence" value="ECO:0007669"/>
    <property type="project" value="InterPro"/>
</dbReference>
<evidence type="ECO:0000313" key="3">
    <source>
        <dbReference type="EMBL" id="ATC32428.1"/>
    </source>
</evidence>
<feature type="transmembrane region" description="Helical" evidence="1">
    <location>
        <begin position="353"/>
        <end position="374"/>
    </location>
</feature>
<keyword evidence="3" id="KW-0012">Acyltransferase</keyword>
<feature type="domain" description="Acyltransferase 3" evidence="2">
    <location>
        <begin position="32"/>
        <end position="399"/>
    </location>
</feature>
<feature type="transmembrane region" description="Helical" evidence="1">
    <location>
        <begin position="32"/>
        <end position="51"/>
    </location>
</feature>
<evidence type="ECO:0000313" key="4">
    <source>
        <dbReference type="Proteomes" id="UP000217311"/>
    </source>
</evidence>
<evidence type="ECO:0000259" key="2">
    <source>
        <dbReference type="Pfam" id="PF01757"/>
    </source>
</evidence>
<evidence type="ECO:0000256" key="1">
    <source>
        <dbReference type="SAM" id="Phobius"/>
    </source>
</evidence>
<feature type="transmembrane region" description="Helical" evidence="1">
    <location>
        <begin position="124"/>
        <end position="145"/>
    </location>
</feature>
<feature type="transmembrane region" description="Helical" evidence="1">
    <location>
        <begin position="80"/>
        <end position="104"/>
    </location>
</feature>
<feature type="transmembrane region" description="Helical" evidence="1">
    <location>
        <begin position="283"/>
        <end position="304"/>
    </location>
</feature>
<feature type="transmembrane region" description="Helical" evidence="1">
    <location>
        <begin position="380"/>
        <end position="402"/>
    </location>
</feature>
<feature type="transmembrane region" description="Helical" evidence="1">
    <location>
        <begin position="211"/>
        <end position="237"/>
    </location>
</feature>
<keyword evidence="1" id="KW-0812">Transmembrane</keyword>
<protein>
    <submittedName>
        <fullName evidence="3">Acyltransferase</fullName>
    </submittedName>
</protein>
<keyword evidence="1" id="KW-1133">Transmembrane helix</keyword>
<name>A0A290MKA3_CAUVI</name>
<sequence length="412" mass="43738">MRKGSQAMHAPISATERSTIAQIGGRNAPIGALRAFVTLLVIAHHTVLAYTPNPPPIGDFSQAPYLWQAFPVRDPQKFELFGLLTLINDLFFMSLMFFISGLFVADGLRAKGNGGFLSGRAARLGVPFVLAAGLLAPLAYFPAWLQAGGDVSIAGFASAWLDLPSWPSGPAWFLWVLLAFGAVATAIHIVAPGAIDGLGRLVRGADRKPGLFFLGLVVASALAYIPLSATFTFMHWTQVGPFTVQTSRVLHYLVYFLAGVAVGAAGVGQGLTDPGGKLAKRWWAWQAAPILPIVGVIAVIIMAFSPKPPPRLALDVGGGVMFALACATLSFAALATFLRFVKTTGPVAASLQANAYGMYLTHYVFTAWLAWLLLPQAWGGLAKGAAVFVGATLLSWILTMALRRLPLLGRIL</sequence>
<feature type="transmembrane region" description="Helical" evidence="1">
    <location>
        <begin position="172"/>
        <end position="191"/>
    </location>
</feature>
<dbReference type="RefSeq" id="WP_096051846.1">
    <property type="nucleotide sequence ID" value="NZ_CP023315.3"/>
</dbReference>
<proteinExistence type="predicted"/>
<accession>A0A290MKA3</accession>
<feature type="transmembrane region" description="Helical" evidence="1">
    <location>
        <begin position="316"/>
        <end position="341"/>
    </location>
</feature>
<dbReference type="PANTHER" id="PTHR36927">
    <property type="entry name" value="BLR4337 PROTEIN"/>
    <property type="match status" value="1"/>
</dbReference>
<dbReference type="Pfam" id="PF01757">
    <property type="entry name" value="Acyl_transf_3"/>
    <property type="match status" value="1"/>
</dbReference>
<dbReference type="PANTHER" id="PTHR36927:SF4">
    <property type="entry name" value="BLR5718 PROTEIN"/>
    <property type="match status" value="1"/>
</dbReference>
<dbReference type="EMBL" id="CP023315">
    <property type="protein sequence ID" value="ATC32428.1"/>
    <property type="molecule type" value="Genomic_DNA"/>
</dbReference>
<keyword evidence="3" id="KW-0808">Transferase</keyword>
<dbReference type="Proteomes" id="UP000217311">
    <property type="component" value="Chromosome"/>
</dbReference>